<dbReference type="RefSeq" id="WP_093092137.1">
    <property type="nucleotide sequence ID" value="NZ_FOTQ01000001.1"/>
</dbReference>
<proteinExistence type="predicted"/>
<gene>
    <name evidence="1" type="ORF">SAMN04488042_1011413</name>
</gene>
<reference evidence="1 2" key="1">
    <citation type="submission" date="2016-10" db="EMBL/GenBank/DDBJ databases">
        <authorList>
            <person name="de Groot N.N."/>
        </authorList>
    </citation>
    <scope>NUCLEOTIDE SEQUENCE [LARGE SCALE GENOMIC DNA]</scope>
    <source>
        <strain evidence="1 2">DSM 15283</strain>
    </source>
</reference>
<dbReference type="OrthoDB" id="5918880at2"/>
<dbReference type="Pfam" id="PF10649">
    <property type="entry name" value="DUF2478"/>
    <property type="match status" value="1"/>
</dbReference>
<dbReference type="InterPro" id="IPR018912">
    <property type="entry name" value="DUF2478"/>
</dbReference>
<evidence type="ECO:0008006" key="3">
    <source>
        <dbReference type="Google" id="ProtNLM"/>
    </source>
</evidence>
<evidence type="ECO:0000313" key="2">
    <source>
        <dbReference type="Proteomes" id="UP000199144"/>
    </source>
</evidence>
<name>A0A1I4KCE6_9RHOB</name>
<evidence type="ECO:0000313" key="1">
    <source>
        <dbReference type="EMBL" id="SFL76271.1"/>
    </source>
</evidence>
<keyword evidence="2" id="KW-1185">Reference proteome</keyword>
<dbReference type="AlphaFoldDB" id="A0A1I4KCE6"/>
<dbReference type="Proteomes" id="UP000199144">
    <property type="component" value="Unassembled WGS sequence"/>
</dbReference>
<organism evidence="1 2">
    <name type="scientific">Shimia aestuarii</name>
    <dbReference type="NCBI Taxonomy" id="254406"/>
    <lineage>
        <taxon>Bacteria</taxon>
        <taxon>Pseudomonadati</taxon>
        <taxon>Pseudomonadota</taxon>
        <taxon>Alphaproteobacteria</taxon>
        <taxon>Rhodobacterales</taxon>
        <taxon>Roseobacteraceae</taxon>
    </lineage>
</organism>
<protein>
    <recommendedName>
        <fullName evidence="3">Nucleoside-triphosphatase THEP1</fullName>
    </recommendedName>
</protein>
<accession>A0A1I4KCE6</accession>
<sequence>MKLAYVLTDQTGELNRALAATAQALIAQGVRVAGTTQTDTPRPKTHHCDMDVKVLPDGPILRISQDLGEGAKGCRLDADALERAVGLTLPRLDDAELLIINKFGKHEAEGRGFREVIAEALSRDIPVLVGTNALNVEAFQTFCDGLAISLPADTDALLGWLRPTANAA</sequence>
<dbReference type="EMBL" id="FOTQ01000001">
    <property type="protein sequence ID" value="SFL76271.1"/>
    <property type="molecule type" value="Genomic_DNA"/>
</dbReference>
<dbReference type="STRING" id="254406.SAMN04488042_1011413"/>